<keyword evidence="3" id="KW-1185">Reference proteome</keyword>
<sequence>MYHARPTVEQKLMALGDGALSIALSMATLSLSHVEDHFLKVILVVYYVCLNYWAYEHKYYHILMLAWAVIPPCLVLMEVLVHLIFRPRQTVKWFAIVWTRTPGSKFRKFSAWMLPLWNRYCWIIGWDSRDHPDFWDEDDHERESDVEYDSAGRSRGKRRYMRDIFKVHERKDDMRGEMGWVSGKMRWRDGDGKRSGKESSLVDYDASLNNMEKGLLRGREGV</sequence>
<keyword evidence="1" id="KW-1133">Transmembrane helix</keyword>
<dbReference type="AlphaFoldDB" id="A0A1Y1ZW82"/>
<proteinExistence type="predicted"/>
<comment type="caution">
    <text evidence="2">The sequence shown here is derived from an EMBL/GenBank/DDBJ whole genome shotgun (WGS) entry which is preliminary data.</text>
</comment>
<evidence type="ECO:0000256" key="1">
    <source>
        <dbReference type="SAM" id="Phobius"/>
    </source>
</evidence>
<gene>
    <name evidence="2" type="ORF">BCR34DRAFT_227850</name>
</gene>
<dbReference type="Proteomes" id="UP000193144">
    <property type="component" value="Unassembled WGS sequence"/>
</dbReference>
<feature type="transmembrane region" description="Helical" evidence="1">
    <location>
        <begin position="37"/>
        <end position="55"/>
    </location>
</feature>
<protein>
    <submittedName>
        <fullName evidence="2">Uncharacterized protein</fullName>
    </submittedName>
</protein>
<organism evidence="2 3">
    <name type="scientific">Clohesyomyces aquaticus</name>
    <dbReference type="NCBI Taxonomy" id="1231657"/>
    <lineage>
        <taxon>Eukaryota</taxon>
        <taxon>Fungi</taxon>
        <taxon>Dikarya</taxon>
        <taxon>Ascomycota</taxon>
        <taxon>Pezizomycotina</taxon>
        <taxon>Dothideomycetes</taxon>
        <taxon>Pleosporomycetidae</taxon>
        <taxon>Pleosporales</taxon>
        <taxon>Lindgomycetaceae</taxon>
        <taxon>Clohesyomyces</taxon>
    </lineage>
</organism>
<name>A0A1Y1ZW82_9PLEO</name>
<feature type="transmembrane region" description="Helical" evidence="1">
    <location>
        <begin position="12"/>
        <end position="31"/>
    </location>
</feature>
<keyword evidence="1" id="KW-0472">Membrane</keyword>
<accession>A0A1Y1ZW82</accession>
<reference evidence="2 3" key="1">
    <citation type="submission" date="2016-07" db="EMBL/GenBank/DDBJ databases">
        <title>Pervasive Adenine N6-methylation of Active Genes in Fungi.</title>
        <authorList>
            <consortium name="DOE Joint Genome Institute"/>
            <person name="Mondo S.J."/>
            <person name="Dannebaum R.O."/>
            <person name="Kuo R.C."/>
            <person name="Labutti K."/>
            <person name="Haridas S."/>
            <person name="Kuo A."/>
            <person name="Salamov A."/>
            <person name="Ahrendt S.R."/>
            <person name="Lipzen A."/>
            <person name="Sullivan W."/>
            <person name="Andreopoulos W.B."/>
            <person name="Clum A."/>
            <person name="Lindquist E."/>
            <person name="Daum C."/>
            <person name="Ramamoorthy G.K."/>
            <person name="Gryganskyi A."/>
            <person name="Culley D."/>
            <person name="Magnuson J.K."/>
            <person name="James T.Y."/>
            <person name="O'Malley M.A."/>
            <person name="Stajich J.E."/>
            <person name="Spatafora J.W."/>
            <person name="Visel A."/>
            <person name="Grigoriev I.V."/>
        </authorList>
    </citation>
    <scope>NUCLEOTIDE SEQUENCE [LARGE SCALE GENOMIC DNA]</scope>
    <source>
        <strain evidence="2 3">CBS 115471</strain>
    </source>
</reference>
<feature type="transmembrane region" description="Helical" evidence="1">
    <location>
        <begin position="62"/>
        <end position="85"/>
    </location>
</feature>
<evidence type="ECO:0000313" key="2">
    <source>
        <dbReference type="EMBL" id="ORY14529.1"/>
    </source>
</evidence>
<evidence type="ECO:0000313" key="3">
    <source>
        <dbReference type="Proteomes" id="UP000193144"/>
    </source>
</evidence>
<keyword evidence="1" id="KW-0812">Transmembrane</keyword>
<dbReference type="EMBL" id="MCFA01000032">
    <property type="protein sequence ID" value="ORY14529.1"/>
    <property type="molecule type" value="Genomic_DNA"/>
</dbReference>